<sequence>MTGGTPAACLHGLSINANGIMRAITRGCVSRLIFLSVFRVFYERLSTGDDSSDLAAKIKVSGVCLEFQTDNSSRRKCTYKYSKVFEQPSIIFMSNKTGDAQGMTSPNPTDLPRSDMDGLIPVNATGQRLDVYLPPPNQSQWGRYTNRRRVKKICNAFHLQKACSDVSPAGNAAVTVSNETNTVAGEVASSSGWPRNATSGGGIGYVPGFGNIVYDLIDF</sequence>
<dbReference type="AlphaFoldDB" id="A0A6A5RUL7"/>
<gene>
    <name evidence="1" type="ORF">M421DRAFT_413946</name>
</gene>
<organism evidence="1 2">
    <name type="scientific">Didymella exigua CBS 183.55</name>
    <dbReference type="NCBI Taxonomy" id="1150837"/>
    <lineage>
        <taxon>Eukaryota</taxon>
        <taxon>Fungi</taxon>
        <taxon>Dikarya</taxon>
        <taxon>Ascomycota</taxon>
        <taxon>Pezizomycotina</taxon>
        <taxon>Dothideomycetes</taxon>
        <taxon>Pleosporomycetidae</taxon>
        <taxon>Pleosporales</taxon>
        <taxon>Pleosporineae</taxon>
        <taxon>Didymellaceae</taxon>
        <taxon>Didymella</taxon>
    </lineage>
</organism>
<dbReference type="Proteomes" id="UP000800082">
    <property type="component" value="Unassembled WGS sequence"/>
</dbReference>
<dbReference type="OrthoDB" id="2270193at2759"/>
<dbReference type="RefSeq" id="XP_033450244.1">
    <property type="nucleotide sequence ID" value="XM_033590465.1"/>
</dbReference>
<accession>A0A6A5RUL7</accession>
<evidence type="ECO:0000313" key="2">
    <source>
        <dbReference type="Proteomes" id="UP000800082"/>
    </source>
</evidence>
<dbReference type="EMBL" id="ML978964">
    <property type="protein sequence ID" value="KAF1929996.1"/>
    <property type="molecule type" value="Genomic_DNA"/>
</dbReference>
<protein>
    <submittedName>
        <fullName evidence="1">Uncharacterized protein</fullName>
    </submittedName>
</protein>
<name>A0A6A5RUL7_9PLEO</name>
<reference evidence="1" key="1">
    <citation type="journal article" date="2020" name="Stud. Mycol.">
        <title>101 Dothideomycetes genomes: a test case for predicting lifestyles and emergence of pathogens.</title>
        <authorList>
            <person name="Haridas S."/>
            <person name="Albert R."/>
            <person name="Binder M."/>
            <person name="Bloem J."/>
            <person name="Labutti K."/>
            <person name="Salamov A."/>
            <person name="Andreopoulos B."/>
            <person name="Baker S."/>
            <person name="Barry K."/>
            <person name="Bills G."/>
            <person name="Bluhm B."/>
            <person name="Cannon C."/>
            <person name="Castanera R."/>
            <person name="Culley D."/>
            <person name="Daum C."/>
            <person name="Ezra D."/>
            <person name="Gonzalez J."/>
            <person name="Henrissat B."/>
            <person name="Kuo A."/>
            <person name="Liang C."/>
            <person name="Lipzen A."/>
            <person name="Lutzoni F."/>
            <person name="Magnuson J."/>
            <person name="Mondo S."/>
            <person name="Nolan M."/>
            <person name="Ohm R."/>
            <person name="Pangilinan J."/>
            <person name="Park H.-J."/>
            <person name="Ramirez L."/>
            <person name="Alfaro M."/>
            <person name="Sun H."/>
            <person name="Tritt A."/>
            <person name="Yoshinaga Y."/>
            <person name="Zwiers L.-H."/>
            <person name="Turgeon B."/>
            <person name="Goodwin S."/>
            <person name="Spatafora J."/>
            <person name="Crous P."/>
            <person name="Grigoriev I."/>
        </authorList>
    </citation>
    <scope>NUCLEOTIDE SEQUENCE</scope>
    <source>
        <strain evidence="1">CBS 183.55</strain>
    </source>
</reference>
<dbReference type="GeneID" id="54348132"/>
<keyword evidence="2" id="KW-1185">Reference proteome</keyword>
<proteinExistence type="predicted"/>
<evidence type="ECO:0000313" key="1">
    <source>
        <dbReference type="EMBL" id="KAF1929996.1"/>
    </source>
</evidence>